<dbReference type="InterPro" id="IPR001611">
    <property type="entry name" value="Leu-rich_rpt"/>
</dbReference>
<evidence type="ECO:0000313" key="5">
    <source>
        <dbReference type="Proteomes" id="UP000038009"/>
    </source>
</evidence>
<dbReference type="VEuPathDB" id="TriTrypDB:Lsey_0318_0090"/>
<evidence type="ECO:0008006" key="6">
    <source>
        <dbReference type="Google" id="ProtNLM"/>
    </source>
</evidence>
<protein>
    <recommendedName>
        <fullName evidence="6">Leucine-rich repeat protein (LRRP)</fullName>
    </recommendedName>
</protein>
<evidence type="ECO:0000256" key="3">
    <source>
        <dbReference type="ARBA" id="ARBA00023212"/>
    </source>
</evidence>
<dbReference type="InterPro" id="IPR032675">
    <property type="entry name" value="LRR_dom_sf"/>
</dbReference>
<gene>
    <name evidence="4" type="ORF">ABL78_7115</name>
</gene>
<dbReference type="PANTHER" id="PTHR24107:SF23">
    <property type="entry name" value="FLAGELLAR MEMBER 5"/>
    <property type="match status" value="1"/>
</dbReference>
<reference evidence="4 5" key="1">
    <citation type="journal article" date="2015" name="PLoS Pathog.">
        <title>Leptomonas seymouri: Adaptations to the Dixenous Life Cycle Analyzed by Genome Sequencing, Transcriptome Profiling and Co-infection with Leishmania donovani.</title>
        <authorList>
            <person name="Kraeva N."/>
            <person name="Butenko A."/>
            <person name="Hlavacova J."/>
            <person name="Kostygov A."/>
            <person name="Myskova J."/>
            <person name="Grybchuk D."/>
            <person name="Lestinova T."/>
            <person name="Votypka J."/>
            <person name="Volf P."/>
            <person name="Opperdoes F."/>
            <person name="Flegontov P."/>
            <person name="Lukes J."/>
            <person name="Yurchenko V."/>
        </authorList>
    </citation>
    <scope>NUCLEOTIDE SEQUENCE [LARGE SCALE GENOMIC DNA]</scope>
    <source>
        <strain evidence="4 5">ATCC 30220</strain>
    </source>
</reference>
<sequence length="600" mass="65755">MQSFQLTNDAGYKFVLWKKLLDESLRMSSSNEDAARRSVHAALHRVALPIVQSHLPHRVLEPCCLAGSCTTPSIPFVHRCVHLGRSRIETVESCRDELCFCLAHSTACAGPAVDLVVRGYYSSGNDMRSRHRGLRCLLRHTTARSIYFENVDNQHDAREIVDELGYLLQHSTPHSCWRELHLTRCLMPPNSFRSLLTCLRRYDTLTHVSLEGCHVGSSAVIGEYVSSTTTLTHLSLRGTTMASDWASVGRAVAQASSVVHLDVSACYWMDTPHLSELVASFSSFAQRPRFSLDLSANLLTSKCFSLLAGASAQLQSCVTDLYLGGHRFTEEEEPLLLFLSLYSHLDSLSLRRCTLSVGIAQRVLRTLGDKKRVWRLVDVAYTNIPAGSFKRICQAAFSTGTSSLCCSGVDLHGQVTKAGFSCCATVLSHLDLSRCSLTDGCVGQLASALEKGAPLPLQHLSLGYNAVDKGRTKGAGSFIFLCKALRSQNAPSLESLDLSGNKLPVLPIVTFMEQASSTVRVVSFSHTSIADSSADRVRVLTTLMRRQHGPTPFLCLDVFMASSVDGAWTGMKEVTEWLATQTRVRLETEAGNDGGRSSHH</sequence>
<dbReference type="Gene3D" id="3.80.10.10">
    <property type="entry name" value="Ribonuclease Inhibitor"/>
    <property type="match status" value="2"/>
</dbReference>
<proteinExistence type="predicted"/>
<dbReference type="Proteomes" id="UP000038009">
    <property type="component" value="Unassembled WGS sequence"/>
</dbReference>
<dbReference type="OrthoDB" id="120976at2759"/>
<name>A0A0N0P389_LEPSE</name>
<dbReference type="PROSITE" id="PS51450">
    <property type="entry name" value="LRR"/>
    <property type="match status" value="1"/>
</dbReference>
<accession>A0A0N0P389</accession>
<comment type="subcellular location">
    <subcellularLocation>
        <location evidence="1">Cytoplasm</location>
        <location evidence="1">Cytoskeleton</location>
    </subcellularLocation>
</comment>
<keyword evidence="2" id="KW-0963">Cytoplasm</keyword>
<comment type="caution">
    <text evidence="4">The sequence shown here is derived from an EMBL/GenBank/DDBJ whole genome shotgun (WGS) entry which is preliminary data.</text>
</comment>
<evidence type="ECO:0000256" key="2">
    <source>
        <dbReference type="ARBA" id="ARBA00022490"/>
    </source>
</evidence>
<dbReference type="GO" id="GO:0005856">
    <property type="term" value="C:cytoskeleton"/>
    <property type="evidence" value="ECO:0007669"/>
    <property type="project" value="UniProtKB-SubCell"/>
</dbReference>
<keyword evidence="5" id="KW-1185">Reference proteome</keyword>
<keyword evidence="3" id="KW-0206">Cytoskeleton</keyword>
<dbReference type="SUPFAM" id="SSF52047">
    <property type="entry name" value="RNI-like"/>
    <property type="match status" value="1"/>
</dbReference>
<dbReference type="AlphaFoldDB" id="A0A0N0P389"/>
<dbReference type="PANTHER" id="PTHR24107">
    <property type="entry name" value="YNEIN REGULATORY COMPLEX SUBUNIT 5"/>
    <property type="match status" value="1"/>
</dbReference>
<dbReference type="OMA" id="DELCFCL"/>
<evidence type="ECO:0000313" key="4">
    <source>
        <dbReference type="EMBL" id="KPI83849.1"/>
    </source>
</evidence>
<dbReference type="InterPro" id="IPR052410">
    <property type="entry name" value="DRC5"/>
</dbReference>
<dbReference type="Pfam" id="PF00560">
    <property type="entry name" value="LRR_1"/>
    <property type="match status" value="1"/>
</dbReference>
<dbReference type="EMBL" id="LJSK01000318">
    <property type="protein sequence ID" value="KPI83849.1"/>
    <property type="molecule type" value="Genomic_DNA"/>
</dbReference>
<organism evidence="4 5">
    <name type="scientific">Leptomonas seymouri</name>
    <dbReference type="NCBI Taxonomy" id="5684"/>
    <lineage>
        <taxon>Eukaryota</taxon>
        <taxon>Discoba</taxon>
        <taxon>Euglenozoa</taxon>
        <taxon>Kinetoplastea</taxon>
        <taxon>Metakinetoplastina</taxon>
        <taxon>Trypanosomatida</taxon>
        <taxon>Trypanosomatidae</taxon>
        <taxon>Leishmaniinae</taxon>
        <taxon>Leptomonas</taxon>
    </lineage>
</organism>
<evidence type="ECO:0000256" key="1">
    <source>
        <dbReference type="ARBA" id="ARBA00004245"/>
    </source>
</evidence>